<dbReference type="InterPro" id="IPR049150">
    <property type="entry name" value="EFR3_HEAT-like_rpt"/>
</dbReference>
<name>A0A9W8TJT1_9PEZI</name>
<evidence type="ECO:0000313" key="3">
    <source>
        <dbReference type="EMBL" id="KAJ3563805.1"/>
    </source>
</evidence>
<dbReference type="EMBL" id="JANPWZ010001704">
    <property type="protein sequence ID" value="KAJ3563805.1"/>
    <property type="molecule type" value="Genomic_DNA"/>
</dbReference>
<feature type="region of interest" description="Disordered" evidence="2">
    <location>
        <begin position="478"/>
        <end position="502"/>
    </location>
</feature>
<dbReference type="Pfam" id="PF21072">
    <property type="entry name" value="EFR3"/>
    <property type="match status" value="1"/>
</dbReference>
<keyword evidence="4" id="KW-1185">Reference proteome</keyword>
<dbReference type="GO" id="GO:0005886">
    <property type="term" value="C:plasma membrane"/>
    <property type="evidence" value="ECO:0007669"/>
    <property type="project" value="TreeGrafter"/>
</dbReference>
<protein>
    <recommendedName>
        <fullName evidence="5">Protein EFR3</fullName>
    </recommendedName>
</protein>
<dbReference type="InterPro" id="IPR039786">
    <property type="entry name" value="EFR3"/>
</dbReference>
<sequence length="1123" mass="123502">MNAIQQKCRPKHQVLVLKCYPRTIKGAVDIKPNSSELSYLLFYATSRRSKIQKIGQFLEKKTASDVWRLRIGNVQVTLQILAALIEKSPKDLPLFAQNVLKIFGLILRSNDITMVEASLPTFETFCEHHDASSLTADQAYLRQYEEIVQAYAACASSRVTPGKGTPTKSVALRWRNAGLEAIKSIATSDALSSVPGRQLHVLVPMILENLWTDDEDFLDVLLQRAQMEEKVDSNALLRRRTSVSTVRTAENGGDTNPIAISGTSGDIDKLAEEETGVAAMQCLKQIFVIQNRTQLHGATSALLKFTRERISQKEVVVKHQADGSRDGGWAIKIFDLITRWAPVQDRYAIVVTAMDAMLQTPPTKDNNDELIALAAIVGALLRSDINLIGLSVIDVLLGLIQHMKRTLRYCASSRDGASSSTSRESESRPDSREQISPQQRNLLDRIQQCMGDLATHVYYADQISDMISAILSHLKPHPSAPELKTNTEKPSNSAGPAASSANVSEEQFQLDSYFAKDLAKATALKAIRSILMIANPKTKLSGNISLRRNKVPIQVWEGSQWLLRDPDGQVRKAYVEAIITWLDRETTRSDFLARDDLSHDTSRSNNREGHPANHGRRAVSSASNREKSTRPSRSYFLLLLHLAIYDTTLQYVEFDTDIATLHILLTKLVTRLGVNATRFGIPMVFRLQEDIQEVETPLSKVRLGCLCHGYFWAVSEQFDFETSAIGRTIQEEITRRRRKGFWVEGVHVPPPLLQSIGTPGLPSQQRNMSFHEIESEALLPFDDRLTLIECISTNYREGSVSPPTSPSASPGRSFASPILSSTLSTMPSIDGQDELPVKFKEEMLLEWTREAAIATIQEGSKSASLSGSKTGTTATKRNRLAVNGPLTNGHGASRPGSAYAGRNNLRPSSHAGTHEAARKSSVQSRNSDKSGSVRGVVASVEQLKSALTGDPARPQTIHTVHTVQEDDNSSDSMVSYDVSPSEASFNPQALEGTEPNDGPTRTRSKSRENKPLTDSGGPLTSHPMEVGDENEDEVPPVPPLPASYVGKSPEPDTGLDSSLRISLQDHGVKTHKRSLKSREGETASPSTFADSTISNTLDLQSLLMGIDSRSKQNTIGNLSRPPY</sequence>
<feature type="region of interest" description="Disordered" evidence="2">
    <location>
        <begin position="961"/>
        <end position="1089"/>
    </location>
</feature>
<feature type="compositionally biased region" description="Low complexity" evidence="2">
    <location>
        <begin position="412"/>
        <end position="422"/>
    </location>
</feature>
<dbReference type="VEuPathDB" id="FungiDB:F4678DRAFT_190515"/>
<feature type="compositionally biased region" description="Basic and acidic residues" evidence="2">
    <location>
        <begin position="597"/>
        <end position="611"/>
    </location>
</feature>
<dbReference type="GO" id="GO:0072659">
    <property type="term" value="P:protein localization to plasma membrane"/>
    <property type="evidence" value="ECO:0007669"/>
    <property type="project" value="InterPro"/>
</dbReference>
<feature type="compositionally biased region" description="Low complexity" evidence="2">
    <location>
        <begin position="490"/>
        <end position="502"/>
    </location>
</feature>
<dbReference type="SUPFAM" id="SSF48371">
    <property type="entry name" value="ARM repeat"/>
    <property type="match status" value="1"/>
</dbReference>
<gene>
    <name evidence="3" type="ORF">NPX13_g8073</name>
</gene>
<feature type="compositionally biased region" description="Low complexity" evidence="2">
    <location>
        <begin position="799"/>
        <end position="813"/>
    </location>
</feature>
<evidence type="ECO:0008006" key="5">
    <source>
        <dbReference type="Google" id="ProtNLM"/>
    </source>
</evidence>
<comment type="similarity">
    <text evidence="1">Belongs to the EFR3 family.</text>
</comment>
<evidence type="ECO:0000256" key="2">
    <source>
        <dbReference type="SAM" id="MobiDB-lite"/>
    </source>
</evidence>
<proteinExistence type="inferred from homology"/>
<evidence type="ECO:0000256" key="1">
    <source>
        <dbReference type="ARBA" id="ARBA00010216"/>
    </source>
</evidence>
<feature type="region of interest" description="Disordered" evidence="2">
    <location>
        <begin position="858"/>
        <end position="934"/>
    </location>
</feature>
<dbReference type="PANTHER" id="PTHR47766">
    <property type="entry name" value="PROTEIN EFR3"/>
    <property type="match status" value="1"/>
</dbReference>
<feature type="region of interest" description="Disordered" evidence="2">
    <location>
        <begin position="597"/>
        <end position="627"/>
    </location>
</feature>
<dbReference type="PANTHER" id="PTHR47766:SF1">
    <property type="entry name" value="PROTEIN EFR3"/>
    <property type="match status" value="1"/>
</dbReference>
<feature type="compositionally biased region" description="Basic and acidic residues" evidence="2">
    <location>
        <begin position="423"/>
        <end position="433"/>
    </location>
</feature>
<dbReference type="InterPro" id="IPR016024">
    <property type="entry name" value="ARM-type_fold"/>
</dbReference>
<feature type="region of interest" description="Disordered" evidence="2">
    <location>
        <begin position="796"/>
        <end position="818"/>
    </location>
</feature>
<feature type="compositionally biased region" description="Polar residues" evidence="2">
    <location>
        <begin position="858"/>
        <end position="875"/>
    </location>
</feature>
<organism evidence="3 4">
    <name type="scientific">Xylaria arbuscula</name>
    <dbReference type="NCBI Taxonomy" id="114810"/>
    <lineage>
        <taxon>Eukaryota</taxon>
        <taxon>Fungi</taxon>
        <taxon>Dikarya</taxon>
        <taxon>Ascomycota</taxon>
        <taxon>Pezizomycotina</taxon>
        <taxon>Sordariomycetes</taxon>
        <taxon>Xylariomycetidae</taxon>
        <taxon>Xylariales</taxon>
        <taxon>Xylariaceae</taxon>
        <taxon>Xylaria</taxon>
    </lineage>
</organism>
<reference evidence="3" key="1">
    <citation type="submission" date="2022-07" db="EMBL/GenBank/DDBJ databases">
        <title>Genome Sequence of Xylaria arbuscula.</title>
        <authorList>
            <person name="Buettner E."/>
        </authorList>
    </citation>
    <scope>NUCLEOTIDE SEQUENCE</scope>
    <source>
        <strain evidence="3">VT107</strain>
    </source>
</reference>
<feature type="region of interest" description="Disordered" evidence="2">
    <location>
        <begin position="411"/>
        <end position="437"/>
    </location>
</feature>
<evidence type="ECO:0000313" key="4">
    <source>
        <dbReference type="Proteomes" id="UP001148614"/>
    </source>
</evidence>
<dbReference type="AlphaFoldDB" id="A0A9W8TJT1"/>
<accession>A0A9W8TJT1</accession>
<dbReference type="Proteomes" id="UP001148614">
    <property type="component" value="Unassembled WGS sequence"/>
</dbReference>
<comment type="caution">
    <text evidence="3">The sequence shown here is derived from an EMBL/GenBank/DDBJ whole genome shotgun (WGS) entry which is preliminary data.</text>
</comment>